<evidence type="ECO:0000256" key="6">
    <source>
        <dbReference type="SAM" id="MobiDB-lite"/>
    </source>
</evidence>
<gene>
    <name evidence="7" type="ORF">N7449_005056</name>
</gene>
<feature type="region of interest" description="Disordered" evidence="6">
    <location>
        <begin position="1"/>
        <end position="28"/>
    </location>
</feature>
<proteinExistence type="predicted"/>
<name>A0A9W9MKI4_9EURO</name>
<dbReference type="InterPro" id="IPR012337">
    <property type="entry name" value="RNaseH-like_sf"/>
</dbReference>
<dbReference type="GO" id="GO:0005634">
    <property type="term" value="C:nucleus"/>
    <property type="evidence" value="ECO:0007669"/>
    <property type="project" value="UniProtKB-SubCell"/>
</dbReference>
<evidence type="ECO:0008006" key="9">
    <source>
        <dbReference type="Google" id="ProtNLM"/>
    </source>
</evidence>
<dbReference type="GO" id="GO:0008270">
    <property type="term" value="F:zinc ion binding"/>
    <property type="evidence" value="ECO:0007669"/>
    <property type="project" value="UniProtKB-KW"/>
</dbReference>
<dbReference type="OrthoDB" id="2976890at2759"/>
<keyword evidence="8" id="KW-1185">Reference proteome</keyword>
<evidence type="ECO:0000256" key="2">
    <source>
        <dbReference type="ARBA" id="ARBA00022723"/>
    </source>
</evidence>
<comment type="subcellular location">
    <subcellularLocation>
        <location evidence="1">Nucleus</location>
    </subcellularLocation>
</comment>
<sequence length="171" mass="19109">MKAHLAKHNIFEKSDPDGPGEGSSKTKQLSIASIQYSSPEPSFPWMSGQARTIKPFWELSATGCPLTFKYQERVLEFSELAGSHSGENMAETLQKMLVELRIEEKLLTITADNASNNETLAFELYFNLWDECNSEDSKVPGKGHLRFQGIDSYIRCLAHVLNLIVRGILSG</sequence>
<evidence type="ECO:0000256" key="4">
    <source>
        <dbReference type="ARBA" id="ARBA00022833"/>
    </source>
</evidence>
<dbReference type="InterPro" id="IPR052035">
    <property type="entry name" value="ZnF_BED_domain_contain"/>
</dbReference>
<evidence type="ECO:0000313" key="7">
    <source>
        <dbReference type="EMBL" id="KAJ5202977.1"/>
    </source>
</evidence>
<keyword evidence="5" id="KW-0539">Nucleus</keyword>
<organism evidence="7 8">
    <name type="scientific">Penicillium cf. viridicatum</name>
    <dbReference type="NCBI Taxonomy" id="2972119"/>
    <lineage>
        <taxon>Eukaryota</taxon>
        <taxon>Fungi</taxon>
        <taxon>Dikarya</taxon>
        <taxon>Ascomycota</taxon>
        <taxon>Pezizomycotina</taxon>
        <taxon>Eurotiomycetes</taxon>
        <taxon>Eurotiomycetidae</taxon>
        <taxon>Eurotiales</taxon>
        <taxon>Aspergillaceae</taxon>
        <taxon>Penicillium</taxon>
    </lineage>
</organism>
<dbReference type="Proteomes" id="UP001150942">
    <property type="component" value="Unassembled WGS sequence"/>
</dbReference>
<dbReference type="PANTHER" id="PTHR46481">
    <property type="entry name" value="ZINC FINGER BED DOMAIN-CONTAINING PROTEIN 4"/>
    <property type="match status" value="1"/>
</dbReference>
<evidence type="ECO:0000313" key="8">
    <source>
        <dbReference type="Proteomes" id="UP001150942"/>
    </source>
</evidence>
<reference evidence="7" key="1">
    <citation type="submission" date="2022-11" db="EMBL/GenBank/DDBJ databases">
        <authorList>
            <person name="Petersen C."/>
        </authorList>
    </citation>
    <scope>NUCLEOTIDE SEQUENCE</scope>
    <source>
        <strain evidence="7">IBT 20477</strain>
    </source>
</reference>
<comment type="caution">
    <text evidence="7">The sequence shown here is derived from an EMBL/GenBank/DDBJ whole genome shotgun (WGS) entry which is preliminary data.</text>
</comment>
<keyword evidence="2" id="KW-0479">Metal-binding</keyword>
<accession>A0A9W9MKI4</accession>
<evidence type="ECO:0000256" key="3">
    <source>
        <dbReference type="ARBA" id="ARBA00022771"/>
    </source>
</evidence>
<protein>
    <recommendedName>
        <fullName evidence="9">AC transposase</fullName>
    </recommendedName>
</protein>
<keyword evidence="4" id="KW-0862">Zinc</keyword>
<evidence type="ECO:0000256" key="1">
    <source>
        <dbReference type="ARBA" id="ARBA00004123"/>
    </source>
</evidence>
<dbReference type="EMBL" id="JAPQKQ010000003">
    <property type="protein sequence ID" value="KAJ5202977.1"/>
    <property type="molecule type" value="Genomic_DNA"/>
</dbReference>
<keyword evidence="3" id="KW-0863">Zinc-finger</keyword>
<dbReference type="AlphaFoldDB" id="A0A9W9MKI4"/>
<reference evidence="7" key="2">
    <citation type="journal article" date="2023" name="IMA Fungus">
        <title>Comparative genomic study of the Penicillium genus elucidates a diverse pangenome and 15 lateral gene transfer events.</title>
        <authorList>
            <person name="Petersen C."/>
            <person name="Sorensen T."/>
            <person name="Nielsen M.R."/>
            <person name="Sondergaard T.E."/>
            <person name="Sorensen J.L."/>
            <person name="Fitzpatrick D.A."/>
            <person name="Frisvad J.C."/>
            <person name="Nielsen K.L."/>
        </authorList>
    </citation>
    <scope>NUCLEOTIDE SEQUENCE</scope>
    <source>
        <strain evidence="7">IBT 20477</strain>
    </source>
</reference>
<evidence type="ECO:0000256" key="5">
    <source>
        <dbReference type="ARBA" id="ARBA00023242"/>
    </source>
</evidence>
<dbReference type="SUPFAM" id="SSF53098">
    <property type="entry name" value="Ribonuclease H-like"/>
    <property type="match status" value="1"/>
</dbReference>
<dbReference type="PANTHER" id="PTHR46481:SF10">
    <property type="entry name" value="ZINC FINGER BED DOMAIN-CONTAINING PROTEIN 39"/>
    <property type="match status" value="1"/>
</dbReference>